<dbReference type="GO" id="GO:0071897">
    <property type="term" value="P:DNA biosynthetic process"/>
    <property type="evidence" value="ECO:0007669"/>
    <property type="project" value="UniProtKB-ARBA"/>
</dbReference>
<dbReference type="PROSITE" id="PS50878">
    <property type="entry name" value="RT_POL"/>
    <property type="match status" value="1"/>
</dbReference>
<evidence type="ECO:0000313" key="2">
    <source>
        <dbReference type="EMBL" id="JAR89967.1"/>
    </source>
</evidence>
<dbReference type="CDD" id="cd01650">
    <property type="entry name" value="RT_nLTR_like"/>
    <property type="match status" value="1"/>
</dbReference>
<evidence type="ECO:0000259" key="1">
    <source>
        <dbReference type="PROSITE" id="PS50878"/>
    </source>
</evidence>
<dbReference type="InterPro" id="IPR043502">
    <property type="entry name" value="DNA/RNA_pol_sf"/>
</dbReference>
<reference evidence="2" key="1">
    <citation type="journal article" date="2018" name="PLoS Negl. Trop. Dis.">
        <title>Sialome diversity of ticks revealed by RNAseq of single tick salivary glands.</title>
        <authorList>
            <person name="Perner J."/>
            <person name="Kropackova S."/>
            <person name="Kopacek P."/>
            <person name="Ribeiro J.M."/>
        </authorList>
    </citation>
    <scope>NUCLEOTIDE SEQUENCE</scope>
    <source>
        <strain evidence="2">Siblings of single egg batch collected in Ceske Budejovice</strain>
        <tissue evidence="2">Salivary glands</tissue>
    </source>
</reference>
<dbReference type="PANTHER" id="PTHR19446">
    <property type="entry name" value="REVERSE TRANSCRIPTASES"/>
    <property type="match status" value="1"/>
</dbReference>
<dbReference type="InterPro" id="IPR000477">
    <property type="entry name" value="RT_dom"/>
</dbReference>
<organism evidence="2">
    <name type="scientific">Ixodes ricinus</name>
    <name type="common">Common tick</name>
    <name type="synonym">Acarus ricinus</name>
    <dbReference type="NCBI Taxonomy" id="34613"/>
    <lineage>
        <taxon>Eukaryota</taxon>
        <taxon>Metazoa</taxon>
        <taxon>Ecdysozoa</taxon>
        <taxon>Arthropoda</taxon>
        <taxon>Chelicerata</taxon>
        <taxon>Arachnida</taxon>
        <taxon>Acari</taxon>
        <taxon>Parasitiformes</taxon>
        <taxon>Ixodida</taxon>
        <taxon>Ixodoidea</taxon>
        <taxon>Ixodidae</taxon>
        <taxon>Ixodinae</taxon>
        <taxon>Ixodes</taxon>
    </lineage>
</organism>
<proteinExistence type="predicted"/>
<dbReference type="AlphaFoldDB" id="A0A147BGP7"/>
<feature type="non-terminal residue" evidence="2">
    <location>
        <position position="1"/>
    </location>
</feature>
<protein>
    <submittedName>
        <fullName evidence="2">Putative tick transposon</fullName>
    </submittedName>
</protein>
<dbReference type="Pfam" id="PF00078">
    <property type="entry name" value="RVT_1"/>
    <property type="match status" value="1"/>
</dbReference>
<sequence length="479" mass="55200">KLVSGAFIEDISDHLPIFSLCPFMHEKNPEQTETLFYRNINDETLNTFGFLLEETNWGEVFTEKNPCSAFNIFHRKYKAAYDATFPLKQSKQKSKKIRKPWVTACLVKKINKKNKIYHTFLRSRDLNVLREFKKMRNKVNSDLKAAKRHYYQNKFMSVHDDQRKVWEVFNTVANLKEQKNAVKEILINGNEVTGVELVNEMNKHFINIGKNMVSEGNTNADVMTITKITNSIMFFPTTMYEIETLIDKIKKDVAAGDDELKAQPLKYVARIISPILSYLANSMLESGIFPTDLKLAKVTPIYKSGSKKSIENYRPISVLTIFYKIFEGVIKSRLESFFTKHSVISTAQYGFQKEKSTEQALLDIKEKLVANIEDKLITLGLFLDLRKAFDTVRHPILLRKLEHYGIRGVALELLKSYLTNRQQYVKIDNLESNKETTRHGVPQGSILGPLLFLVFINDIVSISGSPELIMYADDTNIFF</sequence>
<dbReference type="SUPFAM" id="SSF56672">
    <property type="entry name" value="DNA/RNA polymerases"/>
    <property type="match status" value="1"/>
</dbReference>
<accession>A0A147BGP7</accession>
<feature type="domain" description="Reverse transcriptase" evidence="1">
    <location>
        <begin position="282"/>
        <end position="479"/>
    </location>
</feature>
<dbReference type="EMBL" id="GEGO01005437">
    <property type="protein sequence ID" value="JAR89967.1"/>
    <property type="molecule type" value="Transcribed_RNA"/>
</dbReference>
<name>A0A147BGP7_IXORI</name>